<feature type="transmembrane region" description="Helical" evidence="11">
    <location>
        <begin position="709"/>
        <end position="730"/>
    </location>
</feature>
<keyword evidence="2" id="KW-0813">Transport</keyword>
<feature type="transmembrane region" description="Helical" evidence="11">
    <location>
        <begin position="862"/>
        <end position="883"/>
    </location>
</feature>
<sequence length="3074" mass="351382">MSYCMSPQDFDYPCSNRNKCKNSRKYRNDIHERPVRDTPGIITEPTISHFPPPEPPGPPSDWELQYCKWSGWTWVKKSDKEVSRPQAEPNQFSDSPAEVSRAHHHPQDEKKKKKGGLFSCFKKSPPESRASQNRTAVSNGPPPTPKPVQTEPQPTNNDFNDSVSDGFDDCCCCGMDYECCCNVCPCMTQVCCCCPREHEQGKRRESKTIETQTVKEMKEKATKMSEMHIPKPRPCCGRRRKCKCRCRRPVCCPCKQKTCCPCVQPVCCPCKSNQPNGSSSKRKNDDSSTINSDNIVNFCLANYLGSKKPNDFKSNPLVKSVDLLLKNNINIMNLFNDKKELKHQAKPIVSNQTISCLSSDNLIKRTDQEHNKLLTAVCDAILSSHKFDNDKFSSKPQFTESRINFKNSDSKESFNIFSSKEILGRILSDLNFTMSKGLDGSDIPKETGVRNNGAPKIESFCYPRRSLTKLIRNKSRILAAPRFPKKIEALRRLDSLKSGRDELKIKRGFGGHYRKVNGLKMDDSKKGRFDESKLNFTDIFKNSEAVNKFKSDQKSPQMCSTSKQDTSKLESIEALLRTLDLTDDSTSVNFKPHEKTDIERNRLETLLQDHQLQLLDSTSPPFTDFDLLLTNDEGRQEVQDNNKPKENCTLCESCNAFLNRTVGSDNPRAIYPSIPAEHNVFYFFVIVMLATIIRIVLIRYDIPTPYGAFMIMVGVIWGIICNHNLFVLLASDAMNTNPVDLVCVYLPALVFSTSFSLDVPIFLKTIPQLLVIGIFVTFLTGTLFGVLMRLVIEPSWSIKVGLTFGIFIVPINPASIVYLLKQQTTATRHISALLEGEAIFNMLLAEMTHDLIINFAKGFVVHWYQFVMVLIRFILFGIAFGYFVGLLGRYMMRTLYRYPLTIFMISFGFPFFTFFLSDIYISGCGSISVMILGTMMAMERSVLAKETNQFLTDMWETIGYSLDAVMCVTITLLATVEVATIVTTSAYIRIIVTYLTYYSIRFICFLLFAPIISRLGYGMDLKCMIVCVWSGLKSPFSLALSLIFVEDAISAEKMKRIFFQCVGIYFLSVLINGTFTRKILEFLGLREISMARKINMTNCMKHIFTKRNKTVAILKMDRFLADVNWPVVLEATDMKHPYRMGMEDTEEDNFFLLGYRFTVCPDCKSEIPKEPTTRELKDMAKEAKMRVLKSKKMCYARQYENGMMTKEGIKILSQAVELAMDTEAAVIQLEGLEKRFKEENCIYRCIRKKVKHLNRSQADSIRPPRKYFRRLCYRICINNTFEHFMLVIITIHCVFITVSTIYHPPIDHLDTIDKKLDVAISVLDLIFSIIYIVEVILKIMAFSWIHFWEHGVKTYFKSVWRNIDFLVVVTCILQGYYDLKCFYAQIPESKYGVFYRVLTCLRLLRVVRLFTVLKIFYPKFVTYLDRSVDSQLAFTYELGKSYAIGETEILDMLPYMIDNTAIREEIKQKIERDKVIITKLLGMVQKEKPWIAITVKTKQAIRTILNSMKEAANQLRTAGWVDDYEQEKLFQVMGELWSKVNSIKSVQPSAPKVIFKEVAWMAGDQAVIDFLFENVTVKKFEPGDVVFEEGTVADGIYIVVTGLFMIIYKPESNVLTSLHEYGQLPIADYLSATQYEERVVDYIVSGNCIGELSTLTGRAYNCTVSADAHCQVYVLSKGVIKRAMELNPDPVIGLECRLWKEVSIRMAVPLLMSVPAYQGFSQDQIKYALERAFVPNLSNYKIFAVTDMIEDIILIEGCAADFNTRESFVAPCCIPRTVQKLILPKSSLINIPVLLETKLLIIPEKDVDEYDVMILAEDMCELVDTGASMKCLQHATQEKTRKKKVKMMAARKKGTAVSKTLSKLQPDSNDSVGMLFFKRTDSETNSINMEEEEENKRNAEQTKHVILLVSIVRHVFVAYEIPIPHGVFIFVLGICWGIGMKFSYWMYNMGCAFYFVVPLFKDVYLPVTVASVNYFISSALMCGLVSQMVIDPKNWKYTDGIFLGFVNSAIYPLDMLRYLQENTIQNKYVTSMLQGETLFSTVLPWYIYQLTWLHMFGLVVYWYQFVMGFVRLIIGGLFLGYLLGSICVFLMKFSYNDPSNLMVLTFAACFTNYYIGEYVLANAGALTLVISSVMIAHERQSLTKEVEESVVNLWKMICSLMTNVIIFLTASVLPDIVGTTFNYKDYIFVLVTYLMWNITRFISFFLFSPILSRIGYGMTFTNMIIYVWAGMKNPVCFSYSAIASKITQSHAILLHTVGVYLLMLLINGSFTMCMLRVLGLAEISTSRRLNMNNCMKYLYEARSRTVAILKMDRFLSDANWPLVLSTTTLKHPYKKSKSAKNEDEDENDEAFTLGYKYTFCPDCEKDIPNEPTPKEMKEMLKEAKLRILKLKKTIYARQFESGMISKEGLRILHQAVEIAMDSEELTIELDGLYKLFTKEAVLKSKNLNYKVPRVKWKLWCYHLIKKTVFKSLIYIVIALNIGLLITTFTLKPNTLLMNYTKLGLTILFFNFYLLVFATKLCAYYWSHKITLALSTYFGFHENVVEHVILCFSLTTLLCYAFKPLYHFTVVCTYLEALLLFSLFCRLLELLKFLRVIKAFKALPDTIIKVLDSKVDTHRAMAFELAKNYVIAEEEILEIIHQIIDNVKIRAIIKDKIQEDRLAIVKRIGLFVKHGGWLLPTIKTTTALRAVLNSMKDDLHELKISGWVDEVEYSKLFKSLGERTTYVNSIKSIPPTLPRKIFEEVPYIGDDSELINFLYSNIATKKFDPGDVIITENDIAEGIYIVVTGMFLVSYTPNENVTANLKIAGLLPGVDAISSLHYEEPLVEYIIPGNTMGELSTISERPYHGIVTAETHSQVYVLNQDVVKKALQMDTDPVTGLTCRIWKYISFRKAITIMLNVPSYRSYTLENIKYILERSFVPDLSNFKIFAVNEMMSDIILIEGTVVDFNTRDVYTAPCYIPRAVQKLVMPKSSLINVEIAVETKLLVIPAKDYDGYDIMLTEEDTCELVSDNASKCLRHLIKHKSRIGARASKYQSFMDSSSRVLKRRLQSVASQKISFASTQEYSVSFESPHV</sequence>
<dbReference type="EMBL" id="KQ971354">
    <property type="protein sequence ID" value="KYB26257.1"/>
    <property type="molecule type" value="Genomic_DNA"/>
</dbReference>
<feature type="transmembrane region" description="Helical" evidence="11">
    <location>
        <begin position="1023"/>
        <end position="1045"/>
    </location>
</feature>
<feature type="transmembrane region" description="Helical" evidence="11">
    <location>
        <begin position="2186"/>
        <end position="2207"/>
    </location>
</feature>
<comment type="subcellular location">
    <subcellularLocation>
        <location evidence="1">Cell membrane</location>
        <topology evidence="1">Multi-pass membrane protein</topology>
    </subcellularLocation>
</comment>
<evidence type="ECO:0000256" key="8">
    <source>
        <dbReference type="ARBA" id="ARBA00023136"/>
    </source>
</evidence>
<feature type="compositionally biased region" description="Pro residues" evidence="10">
    <location>
        <begin position="50"/>
        <end position="59"/>
    </location>
</feature>
<dbReference type="InterPro" id="IPR027359">
    <property type="entry name" value="Volt_channel_dom_sf"/>
</dbReference>
<feature type="transmembrane region" description="Helical" evidence="11">
    <location>
        <begin position="2472"/>
        <end position="2490"/>
    </location>
</feature>
<evidence type="ECO:0000256" key="11">
    <source>
        <dbReference type="SAM" id="Phobius"/>
    </source>
</evidence>
<reference evidence="13 14" key="1">
    <citation type="journal article" date="2008" name="Nature">
        <title>The genome of the model beetle and pest Tribolium castaneum.</title>
        <authorList>
            <consortium name="Tribolium Genome Sequencing Consortium"/>
            <person name="Richards S."/>
            <person name="Gibbs R.A."/>
            <person name="Weinstock G.M."/>
            <person name="Brown S.J."/>
            <person name="Denell R."/>
            <person name="Beeman R.W."/>
            <person name="Gibbs R."/>
            <person name="Beeman R.W."/>
            <person name="Brown S.J."/>
            <person name="Bucher G."/>
            <person name="Friedrich M."/>
            <person name="Grimmelikhuijzen C.J."/>
            <person name="Klingler M."/>
            <person name="Lorenzen M."/>
            <person name="Richards S."/>
            <person name="Roth S."/>
            <person name="Schroder R."/>
            <person name="Tautz D."/>
            <person name="Zdobnov E.M."/>
            <person name="Muzny D."/>
            <person name="Gibbs R.A."/>
            <person name="Weinstock G.M."/>
            <person name="Attaway T."/>
            <person name="Bell S."/>
            <person name="Buhay C.J."/>
            <person name="Chandrabose M.N."/>
            <person name="Chavez D."/>
            <person name="Clerk-Blankenburg K.P."/>
            <person name="Cree A."/>
            <person name="Dao M."/>
            <person name="Davis C."/>
            <person name="Chacko J."/>
            <person name="Dinh H."/>
            <person name="Dugan-Rocha S."/>
            <person name="Fowler G."/>
            <person name="Garner T.T."/>
            <person name="Garnes J."/>
            <person name="Gnirke A."/>
            <person name="Hawes A."/>
            <person name="Hernandez J."/>
            <person name="Hines S."/>
            <person name="Holder M."/>
            <person name="Hume J."/>
            <person name="Jhangiani S.N."/>
            <person name="Joshi V."/>
            <person name="Khan Z.M."/>
            <person name="Jackson L."/>
            <person name="Kovar C."/>
            <person name="Kowis A."/>
            <person name="Lee S."/>
            <person name="Lewis L.R."/>
            <person name="Margolis J."/>
            <person name="Morgan M."/>
            <person name="Nazareth L.V."/>
            <person name="Nguyen N."/>
            <person name="Okwuonu G."/>
            <person name="Parker D."/>
            <person name="Richards S."/>
            <person name="Ruiz S.J."/>
            <person name="Santibanez J."/>
            <person name="Savard J."/>
            <person name="Scherer S.E."/>
            <person name="Schneider B."/>
            <person name="Sodergren E."/>
            <person name="Tautz D."/>
            <person name="Vattahil S."/>
            <person name="Villasana D."/>
            <person name="White C.S."/>
            <person name="Wright R."/>
            <person name="Park Y."/>
            <person name="Beeman R.W."/>
            <person name="Lord J."/>
            <person name="Oppert B."/>
            <person name="Lorenzen M."/>
            <person name="Brown S."/>
            <person name="Wang L."/>
            <person name="Savard J."/>
            <person name="Tautz D."/>
            <person name="Richards S."/>
            <person name="Weinstock G."/>
            <person name="Gibbs R.A."/>
            <person name="Liu Y."/>
            <person name="Worley K."/>
            <person name="Weinstock G."/>
            <person name="Elsik C.G."/>
            <person name="Reese J.T."/>
            <person name="Elhaik E."/>
            <person name="Landan G."/>
            <person name="Graur D."/>
            <person name="Arensburger P."/>
            <person name="Atkinson P."/>
            <person name="Beeman R.W."/>
            <person name="Beidler J."/>
            <person name="Brown S.J."/>
            <person name="Demuth J.P."/>
            <person name="Drury D.W."/>
            <person name="Du Y.Z."/>
            <person name="Fujiwara H."/>
            <person name="Lorenzen M."/>
            <person name="Maselli V."/>
            <person name="Osanai M."/>
            <person name="Park Y."/>
            <person name="Robertson H.M."/>
            <person name="Tu Z."/>
            <person name="Wang J.J."/>
            <person name="Wang S."/>
            <person name="Richards S."/>
            <person name="Song H."/>
            <person name="Zhang L."/>
            <person name="Sodergren E."/>
            <person name="Werner D."/>
            <person name="Stanke M."/>
            <person name="Morgenstern B."/>
            <person name="Solovyev V."/>
            <person name="Kosarev P."/>
            <person name="Brown G."/>
            <person name="Chen H.C."/>
            <person name="Ermolaeva O."/>
            <person name="Hlavina W."/>
            <person name="Kapustin Y."/>
            <person name="Kiryutin B."/>
            <person name="Kitts P."/>
            <person name="Maglott D."/>
            <person name="Pruitt K."/>
            <person name="Sapojnikov V."/>
            <person name="Souvorov A."/>
            <person name="Mackey A.J."/>
            <person name="Waterhouse R.M."/>
            <person name="Wyder S."/>
            <person name="Zdobnov E.M."/>
            <person name="Zdobnov E.M."/>
            <person name="Wyder S."/>
            <person name="Kriventseva E.V."/>
            <person name="Kadowaki T."/>
            <person name="Bork P."/>
            <person name="Aranda M."/>
            <person name="Bao R."/>
            <person name="Beermann A."/>
            <person name="Berns N."/>
            <person name="Bolognesi R."/>
            <person name="Bonneton F."/>
            <person name="Bopp D."/>
            <person name="Brown S.J."/>
            <person name="Bucher G."/>
            <person name="Butts T."/>
            <person name="Chaumot A."/>
            <person name="Denell R.E."/>
            <person name="Ferrier D.E."/>
            <person name="Friedrich M."/>
            <person name="Gordon C.M."/>
            <person name="Jindra M."/>
            <person name="Klingler M."/>
            <person name="Lan Q."/>
            <person name="Lattorff H.M."/>
            <person name="Laudet V."/>
            <person name="von Levetsow C."/>
            <person name="Liu Z."/>
            <person name="Lutz R."/>
            <person name="Lynch J.A."/>
            <person name="da Fonseca R.N."/>
            <person name="Posnien N."/>
            <person name="Reuter R."/>
            <person name="Roth S."/>
            <person name="Savard J."/>
            <person name="Schinko J.B."/>
            <person name="Schmitt C."/>
            <person name="Schoppmeier M."/>
            <person name="Schroder R."/>
            <person name="Shippy T.D."/>
            <person name="Simonnet F."/>
            <person name="Marques-Souza H."/>
            <person name="Tautz D."/>
            <person name="Tomoyasu Y."/>
            <person name="Trauner J."/>
            <person name="Van der Zee M."/>
            <person name="Vervoort M."/>
            <person name="Wittkopp N."/>
            <person name="Wimmer E.A."/>
            <person name="Yang X."/>
            <person name="Jones A.K."/>
            <person name="Sattelle D.B."/>
            <person name="Ebert P.R."/>
            <person name="Nelson D."/>
            <person name="Scott J.G."/>
            <person name="Beeman R.W."/>
            <person name="Muthukrishnan S."/>
            <person name="Kramer K.J."/>
            <person name="Arakane Y."/>
            <person name="Beeman R.W."/>
            <person name="Zhu Q."/>
            <person name="Hogenkamp D."/>
            <person name="Dixit R."/>
            <person name="Oppert B."/>
            <person name="Jiang H."/>
            <person name="Zou Z."/>
            <person name="Marshall J."/>
            <person name="Elpidina E."/>
            <person name="Vinokurov K."/>
            <person name="Oppert C."/>
            <person name="Zou Z."/>
            <person name="Evans J."/>
            <person name="Lu Z."/>
            <person name="Zhao P."/>
            <person name="Sumathipala N."/>
            <person name="Altincicek B."/>
            <person name="Vilcinskas A."/>
            <person name="Williams M."/>
            <person name="Hultmark D."/>
            <person name="Hetru C."/>
            <person name="Jiang H."/>
            <person name="Grimmelikhuijzen C.J."/>
            <person name="Hauser F."/>
            <person name="Cazzamali G."/>
            <person name="Williamson M."/>
            <person name="Park Y."/>
            <person name="Li B."/>
            <person name="Tanaka Y."/>
            <person name="Predel R."/>
            <person name="Neupert S."/>
            <person name="Schachtner J."/>
            <person name="Verleyen P."/>
            <person name="Raible F."/>
            <person name="Bork P."/>
            <person name="Friedrich M."/>
            <person name="Walden K.K."/>
            <person name="Robertson H.M."/>
            <person name="Angeli S."/>
            <person name="Foret S."/>
            <person name="Bucher G."/>
            <person name="Schuetz S."/>
            <person name="Maleszka R."/>
            <person name="Wimmer E.A."/>
            <person name="Beeman R.W."/>
            <person name="Lorenzen M."/>
            <person name="Tomoyasu Y."/>
            <person name="Miller S.C."/>
            <person name="Grossmann D."/>
            <person name="Bucher G."/>
        </authorList>
    </citation>
    <scope>NUCLEOTIDE SEQUENCE [LARGE SCALE GENOMIC DNA]</scope>
    <source>
        <strain evidence="13 14">Georgia GA2</strain>
    </source>
</reference>
<dbReference type="InterPro" id="IPR006153">
    <property type="entry name" value="Cation/H_exchanger_TM"/>
</dbReference>
<reference evidence="13 14" key="2">
    <citation type="journal article" date="2010" name="Nucleic Acids Res.">
        <title>BeetleBase in 2010: revisions to provide comprehensive genomic information for Tribolium castaneum.</title>
        <authorList>
            <person name="Kim H.S."/>
            <person name="Murphy T."/>
            <person name="Xia J."/>
            <person name="Caragea D."/>
            <person name="Park Y."/>
            <person name="Beeman R.W."/>
            <person name="Lorenzen M.D."/>
            <person name="Butcher S."/>
            <person name="Manak J.R."/>
            <person name="Brown S.J."/>
        </authorList>
    </citation>
    <scope>GENOME REANNOTATION</scope>
    <source>
        <strain evidence="13 14">Georgia GA2</strain>
    </source>
</reference>
<evidence type="ECO:0000256" key="5">
    <source>
        <dbReference type="ARBA" id="ARBA00022989"/>
    </source>
</evidence>
<evidence type="ECO:0000256" key="9">
    <source>
        <dbReference type="ARBA" id="ARBA00023201"/>
    </source>
</evidence>
<keyword evidence="5 11" id="KW-1133">Transmembrane helix</keyword>
<feature type="transmembrane region" description="Helical" evidence="11">
    <location>
        <begin position="2156"/>
        <end position="2174"/>
    </location>
</feature>
<feature type="transmembrane region" description="Helical" evidence="11">
    <location>
        <begin position="895"/>
        <end position="913"/>
    </location>
</feature>
<feature type="transmembrane region" description="Helical" evidence="11">
    <location>
        <begin position="680"/>
        <end position="697"/>
    </location>
</feature>
<feature type="transmembrane region" description="Helical" evidence="11">
    <location>
        <begin position="1057"/>
        <end position="1076"/>
    </location>
</feature>
<dbReference type="GO" id="GO:0098719">
    <property type="term" value="P:sodium ion import across plasma membrane"/>
    <property type="evidence" value="ECO:0000318"/>
    <property type="project" value="GO_Central"/>
</dbReference>
<dbReference type="Proteomes" id="UP000007266">
    <property type="component" value="Linkage group 7"/>
</dbReference>
<feature type="transmembrane region" description="Helical" evidence="11">
    <location>
        <begin position="2543"/>
        <end position="2561"/>
    </location>
</feature>
<evidence type="ECO:0000256" key="6">
    <source>
        <dbReference type="ARBA" id="ARBA00023053"/>
    </source>
</evidence>
<feature type="transmembrane region" description="Helical" evidence="11">
    <location>
        <begin position="1916"/>
        <end position="1937"/>
    </location>
</feature>
<feature type="transmembrane region" description="Helical" evidence="11">
    <location>
        <begin position="2070"/>
        <end position="2093"/>
    </location>
</feature>
<dbReference type="FunFam" id="2.60.120.10:FF:000282">
    <property type="entry name" value="Uncharacterized protein"/>
    <property type="match status" value="1"/>
</dbReference>
<dbReference type="PANTHER" id="PTHR10110">
    <property type="entry name" value="SODIUM/HYDROGEN EXCHANGER"/>
    <property type="match status" value="1"/>
</dbReference>
<accession>A0A139WEH0</accession>
<proteinExistence type="predicted"/>
<dbReference type="GO" id="GO:0015386">
    <property type="term" value="F:potassium:proton antiporter activity"/>
    <property type="evidence" value="ECO:0000318"/>
    <property type="project" value="GO_Central"/>
</dbReference>
<feature type="domain" description="Cyclic nucleotide-binding" evidence="12">
    <location>
        <begin position="2757"/>
        <end position="2870"/>
    </location>
</feature>
<gene>
    <name evidence="13" type="primary">AUGUSTUS-3.0.2_33685</name>
    <name evidence="13" type="ORF">TcasGA2_TC033685</name>
</gene>
<feature type="transmembrane region" description="Helical" evidence="11">
    <location>
        <begin position="1325"/>
        <end position="1347"/>
    </location>
</feature>
<evidence type="ECO:0000313" key="13">
    <source>
        <dbReference type="EMBL" id="KYB26257.1"/>
    </source>
</evidence>
<dbReference type="InterPro" id="IPR018422">
    <property type="entry name" value="Cation/H_exchanger_CPA1"/>
</dbReference>
<keyword evidence="4 11" id="KW-0812">Transmembrane</keyword>
<dbReference type="PROSITE" id="PS50042">
    <property type="entry name" value="CNMP_BINDING_3"/>
    <property type="match status" value="2"/>
</dbReference>
<dbReference type="Gene3D" id="1.20.120.350">
    <property type="entry name" value="Voltage-gated potassium channels. Chain C"/>
    <property type="match status" value="1"/>
</dbReference>
<feature type="transmembrane region" description="Helical" evidence="11">
    <location>
        <begin position="770"/>
        <end position="792"/>
    </location>
</feature>
<evidence type="ECO:0000259" key="12">
    <source>
        <dbReference type="PROSITE" id="PS50042"/>
    </source>
</evidence>
<feature type="transmembrane region" description="Helical" evidence="11">
    <location>
        <begin position="1359"/>
        <end position="1377"/>
    </location>
</feature>
<feature type="domain" description="Cyclic nucleotide-binding" evidence="12">
    <location>
        <begin position="1571"/>
        <end position="1684"/>
    </location>
</feature>
<feature type="transmembrane region" description="Helical" evidence="11">
    <location>
        <begin position="1972"/>
        <end position="1990"/>
    </location>
</feature>
<keyword evidence="9" id="KW-0739">Sodium transport</keyword>
<feature type="compositionally biased region" description="Polar residues" evidence="10">
    <location>
        <begin position="129"/>
        <end position="138"/>
    </location>
</feature>
<dbReference type="Pfam" id="PF00999">
    <property type="entry name" value="Na_H_Exchanger"/>
    <property type="match status" value="2"/>
</dbReference>
<dbReference type="SUPFAM" id="SSF81324">
    <property type="entry name" value="Voltage-gated potassium channels"/>
    <property type="match status" value="1"/>
</dbReference>
<evidence type="ECO:0000256" key="4">
    <source>
        <dbReference type="ARBA" id="ARBA00022692"/>
    </source>
</evidence>
<dbReference type="InterPro" id="IPR018490">
    <property type="entry name" value="cNMP-bd_dom_sf"/>
</dbReference>
<evidence type="ECO:0000256" key="3">
    <source>
        <dbReference type="ARBA" id="ARBA00022475"/>
    </source>
</evidence>
<feature type="compositionally biased region" description="Basic and acidic residues" evidence="10">
    <location>
        <begin position="26"/>
        <end position="36"/>
    </location>
</feature>
<keyword evidence="14" id="KW-1185">Reference proteome</keyword>
<feature type="transmembrane region" description="Helical" evidence="11">
    <location>
        <begin position="2045"/>
        <end position="2063"/>
    </location>
</feature>
<dbReference type="PANTHER" id="PTHR10110:SF86">
    <property type="entry name" value="SODIUM_HYDROGEN EXCHANGER 7"/>
    <property type="match status" value="1"/>
</dbReference>
<feature type="transmembrane region" description="Helical" evidence="11">
    <location>
        <begin position="919"/>
        <end position="938"/>
    </location>
</feature>
<feature type="transmembrane region" description="Helical" evidence="11">
    <location>
        <begin position="2113"/>
        <end position="2135"/>
    </location>
</feature>
<dbReference type="FunFam" id="1.20.120.350:FF:000148">
    <property type="entry name" value="Sodium/hydrogen exchanger 10-like Protein"/>
    <property type="match status" value="1"/>
</dbReference>
<dbReference type="eggNOG" id="KOG2302">
    <property type="taxonomic scope" value="Eukaryota"/>
</dbReference>
<dbReference type="GO" id="GO:0015385">
    <property type="term" value="F:sodium:proton antiporter activity"/>
    <property type="evidence" value="ECO:0000318"/>
    <property type="project" value="GO_Central"/>
</dbReference>
<dbReference type="FunFam" id="2.60.120.10:FF:000354">
    <property type="entry name" value="Sodium/hydrogen exchanger 10-like Protein"/>
    <property type="match status" value="1"/>
</dbReference>
<evidence type="ECO:0000256" key="7">
    <source>
        <dbReference type="ARBA" id="ARBA00023065"/>
    </source>
</evidence>
<dbReference type="GO" id="GO:0071805">
    <property type="term" value="P:potassium ion transmembrane transport"/>
    <property type="evidence" value="ECO:0000318"/>
    <property type="project" value="GO_Central"/>
</dbReference>
<feature type="transmembrane region" description="Helical" evidence="11">
    <location>
        <begin position="958"/>
        <end position="981"/>
    </location>
</feature>
<keyword evidence="3" id="KW-1003">Cell membrane</keyword>
<evidence type="ECO:0000313" key="14">
    <source>
        <dbReference type="Proteomes" id="UP000007266"/>
    </source>
</evidence>
<dbReference type="Gene3D" id="2.60.120.10">
    <property type="entry name" value="Jelly Rolls"/>
    <property type="match status" value="2"/>
</dbReference>
<dbReference type="SUPFAM" id="SSF51206">
    <property type="entry name" value="cAMP-binding domain-like"/>
    <property type="match status" value="2"/>
</dbReference>
<dbReference type="InterPro" id="IPR000595">
    <property type="entry name" value="cNMP-bd_dom"/>
</dbReference>
<feature type="region of interest" description="Disordered" evidence="10">
    <location>
        <begin position="23"/>
        <end position="62"/>
    </location>
</feature>
<dbReference type="CDD" id="cd00038">
    <property type="entry name" value="CAP_ED"/>
    <property type="match status" value="2"/>
</dbReference>
<evidence type="ECO:0000256" key="2">
    <source>
        <dbReference type="ARBA" id="ARBA00022448"/>
    </source>
</evidence>
<feature type="region of interest" description="Disordered" evidence="10">
    <location>
        <begin position="80"/>
        <end position="158"/>
    </location>
</feature>
<feature type="transmembrane region" description="Helical" evidence="11">
    <location>
        <begin position="987"/>
        <end position="1011"/>
    </location>
</feature>
<feature type="transmembrane region" description="Helical" evidence="11">
    <location>
        <begin position="1284"/>
        <end position="1305"/>
    </location>
</feature>
<keyword evidence="7" id="KW-0406">Ion transport</keyword>
<feature type="transmembrane region" description="Helical" evidence="11">
    <location>
        <begin position="832"/>
        <end position="856"/>
    </location>
</feature>
<dbReference type="InParanoid" id="A0A139WEH0"/>
<keyword evidence="8 11" id="KW-0472">Membrane</keyword>
<feature type="transmembrane region" description="Helical" evidence="11">
    <location>
        <begin position="742"/>
        <end position="763"/>
    </location>
</feature>
<organism evidence="13 14">
    <name type="scientific">Tribolium castaneum</name>
    <name type="common">Red flour beetle</name>
    <dbReference type="NCBI Taxonomy" id="7070"/>
    <lineage>
        <taxon>Eukaryota</taxon>
        <taxon>Metazoa</taxon>
        <taxon>Ecdysozoa</taxon>
        <taxon>Arthropoda</taxon>
        <taxon>Hexapoda</taxon>
        <taxon>Insecta</taxon>
        <taxon>Pterygota</taxon>
        <taxon>Neoptera</taxon>
        <taxon>Endopterygota</taxon>
        <taxon>Coleoptera</taxon>
        <taxon>Polyphaga</taxon>
        <taxon>Cucujiformia</taxon>
        <taxon>Tenebrionidae</taxon>
        <taxon>Tenebrionidae incertae sedis</taxon>
        <taxon>Tribolium</taxon>
    </lineage>
</organism>
<protein>
    <recommendedName>
        <fullName evidence="12">Cyclic nucleotide-binding domain-containing protein</fullName>
    </recommendedName>
</protein>
<feature type="transmembrane region" description="Helical" evidence="11">
    <location>
        <begin position="2502"/>
        <end position="2522"/>
    </location>
</feature>
<dbReference type="GO" id="GO:0005886">
    <property type="term" value="C:plasma membrane"/>
    <property type="evidence" value="ECO:0000318"/>
    <property type="project" value="GO_Central"/>
</dbReference>
<feature type="transmembrane region" description="Helical" evidence="11">
    <location>
        <begin position="798"/>
        <end position="820"/>
    </location>
</feature>
<dbReference type="Pfam" id="PF00027">
    <property type="entry name" value="cNMP_binding"/>
    <property type="match status" value="2"/>
</dbReference>
<keyword evidence="6" id="KW-0915">Sodium</keyword>
<dbReference type="GO" id="GO:0051453">
    <property type="term" value="P:regulation of intracellular pH"/>
    <property type="evidence" value="ECO:0000318"/>
    <property type="project" value="GO_Central"/>
</dbReference>
<evidence type="ECO:0000256" key="10">
    <source>
        <dbReference type="SAM" id="MobiDB-lite"/>
    </source>
</evidence>
<dbReference type="InterPro" id="IPR014710">
    <property type="entry name" value="RmlC-like_jellyroll"/>
</dbReference>
<name>A0A139WEH0_TRICA</name>
<dbReference type="eggNOG" id="KOG1965">
    <property type="taxonomic scope" value="Eukaryota"/>
</dbReference>
<feature type="transmembrane region" description="Helical" evidence="11">
    <location>
        <begin position="2251"/>
        <end position="2278"/>
    </location>
</feature>
<evidence type="ECO:0000256" key="1">
    <source>
        <dbReference type="ARBA" id="ARBA00004651"/>
    </source>
</evidence>